<dbReference type="Proteomes" id="UP001175228">
    <property type="component" value="Unassembled WGS sequence"/>
</dbReference>
<evidence type="ECO:0000256" key="1">
    <source>
        <dbReference type="SAM" id="MobiDB-lite"/>
    </source>
</evidence>
<name>A0AA39QER0_9AGAR</name>
<dbReference type="AlphaFoldDB" id="A0AA39QER0"/>
<dbReference type="EMBL" id="JAUEPU010000007">
    <property type="protein sequence ID" value="KAK0501076.1"/>
    <property type="molecule type" value="Genomic_DNA"/>
</dbReference>
<accession>A0AA39QER0</accession>
<organism evidence="2 3">
    <name type="scientific">Armillaria luteobubalina</name>
    <dbReference type="NCBI Taxonomy" id="153913"/>
    <lineage>
        <taxon>Eukaryota</taxon>
        <taxon>Fungi</taxon>
        <taxon>Dikarya</taxon>
        <taxon>Basidiomycota</taxon>
        <taxon>Agaricomycotina</taxon>
        <taxon>Agaricomycetes</taxon>
        <taxon>Agaricomycetidae</taxon>
        <taxon>Agaricales</taxon>
        <taxon>Marasmiineae</taxon>
        <taxon>Physalacriaceae</taxon>
        <taxon>Armillaria</taxon>
    </lineage>
</organism>
<keyword evidence="3" id="KW-1185">Reference proteome</keyword>
<evidence type="ECO:0000313" key="2">
    <source>
        <dbReference type="EMBL" id="KAK0501076.1"/>
    </source>
</evidence>
<feature type="region of interest" description="Disordered" evidence="1">
    <location>
        <begin position="305"/>
        <end position="324"/>
    </location>
</feature>
<gene>
    <name evidence="2" type="ORF">EDD18DRAFT_1348540</name>
</gene>
<evidence type="ECO:0000313" key="3">
    <source>
        <dbReference type="Proteomes" id="UP001175228"/>
    </source>
</evidence>
<comment type="caution">
    <text evidence="2">The sequence shown here is derived from an EMBL/GenBank/DDBJ whole genome shotgun (WGS) entry which is preliminary data.</text>
</comment>
<feature type="region of interest" description="Disordered" evidence="1">
    <location>
        <begin position="106"/>
        <end position="149"/>
    </location>
</feature>
<proteinExistence type="predicted"/>
<reference evidence="2" key="1">
    <citation type="submission" date="2023-06" db="EMBL/GenBank/DDBJ databases">
        <authorList>
            <consortium name="Lawrence Berkeley National Laboratory"/>
            <person name="Ahrendt S."/>
            <person name="Sahu N."/>
            <person name="Indic B."/>
            <person name="Wong-Bajracharya J."/>
            <person name="Merenyi Z."/>
            <person name="Ke H.-M."/>
            <person name="Monk M."/>
            <person name="Kocsube S."/>
            <person name="Drula E."/>
            <person name="Lipzen A."/>
            <person name="Balint B."/>
            <person name="Henrissat B."/>
            <person name="Andreopoulos B."/>
            <person name="Martin F.M."/>
            <person name="Harder C.B."/>
            <person name="Rigling D."/>
            <person name="Ford K.L."/>
            <person name="Foster G.D."/>
            <person name="Pangilinan J."/>
            <person name="Papanicolaou A."/>
            <person name="Barry K."/>
            <person name="LaButti K."/>
            <person name="Viragh M."/>
            <person name="Koriabine M."/>
            <person name="Yan M."/>
            <person name="Riley R."/>
            <person name="Champramary S."/>
            <person name="Plett K.L."/>
            <person name="Tsai I.J."/>
            <person name="Slot J."/>
            <person name="Sipos G."/>
            <person name="Plett J."/>
            <person name="Nagy L.G."/>
            <person name="Grigoriev I.V."/>
        </authorList>
    </citation>
    <scope>NUCLEOTIDE SEQUENCE</scope>
    <source>
        <strain evidence="2">HWK02</strain>
    </source>
</reference>
<sequence length="434" mass="47579">MTQQAHEEQAEAAQKGERNAKDYLNAIDAAPAVLNRILKELALQMGWWFTVIAGGPDPADGGNICTGSFHVGVNVHQRNFEDEYTPEVRAQRACNQADLEALNATLNNDNDEVPPSPSPTPAPIPSCPPPSMLTPGSPVSMPSTPAGTHPLSLIVPSHTDQMLPHSKSGEDSAGDKLDPQVWQDATFGHDFFSMGAMERDQLAYNNLLGRRTVFNYEGGSFPLTPHAMFGEDDDGAGDIDLGFPQEQDEYAQPEPESQLPLLPSPTWDAFNDHEIDADIPRPSSMLRTSSSTDVDGGPTQIQMVNGKQHQQEEDAVTVDDKGGEDTERRMSKCAWKPPASCAVIAAGWLPSAVQYLMDPNLGSDWLDLLVAWQVLEVLILQHGSPSKGRLGANTSRPSLLTMWLQNRRYNVYLQLPASFLGEFLAWWNTLQLDW</sequence>
<protein>
    <submittedName>
        <fullName evidence="2">Uncharacterized protein</fullName>
    </submittedName>
</protein>
<feature type="compositionally biased region" description="Pro residues" evidence="1">
    <location>
        <begin position="114"/>
        <end position="132"/>
    </location>
</feature>